<evidence type="ECO:0000313" key="3">
    <source>
        <dbReference type="EMBL" id="BCS96560.1"/>
    </source>
</evidence>
<gene>
    <name evidence="3" type="ORF">DSLASN_21920</name>
</gene>
<dbReference type="EMBL" id="AP024488">
    <property type="protein sequence ID" value="BCS96560.1"/>
    <property type="molecule type" value="Genomic_DNA"/>
</dbReference>
<protein>
    <recommendedName>
        <fullName evidence="5">Tetratricopeptide repeat protein</fullName>
    </recommendedName>
</protein>
<evidence type="ECO:0000256" key="1">
    <source>
        <dbReference type="SAM" id="Coils"/>
    </source>
</evidence>
<dbReference type="Proteomes" id="UP001320148">
    <property type="component" value="Chromosome"/>
</dbReference>
<evidence type="ECO:0008006" key="5">
    <source>
        <dbReference type="Google" id="ProtNLM"/>
    </source>
</evidence>
<keyword evidence="4" id="KW-1185">Reference proteome</keyword>
<feature type="coiled-coil region" evidence="1">
    <location>
        <begin position="158"/>
        <end position="185"/>
    </location>
</feature>
<accession>A0ABM7PG55</accession>
<dbReference type="InterPro" id="IPR011990">
    <property type="entry name" value="TPR-like_helical_dom_sf"/>
</dbReference>
<dbReference type="RefSeq" id="WP_236892864.1">
    <property type="nucleotide sequence ID" value="NZ_AP024488.1"/>
</dbReference>
<feature type="compositionally biased region" description="Polar residues" evidence="2">
    <location>
        <begin position="66"/>
        <end position="78"/>
    </location>
</feature>
<proteinExistence type="predicted"/>
<reference evidence="3 4" key="1">
    <citation type="submission" date="2021-02" db="EMBL/GenBank/DDBJ databases">
        <title>Complete genome of Desulfoluna sp. strain ASN36.</title>
        <authorList>
            <person name="Takahashi A."/>
            <person name="Kojima H."/>
            <person name="Fukui M."/>
        </authorList>
    </citation>
    <scope>NUCLEOTIDE SEQUENCE [LARGE SCALE GENOMIC DNA]</scope>
    <source>
        <strain evidence="3 4">ASN36</strain>
    </source>
</reference>
<dbReference type="Gene3D" id="1.25.40.10">
    <property type="entry name" value="Tetratricopeptide repeat domain"/>
    <property type="match status" value="1"/>
</dbReference>
<name>A0ABM7PG55_9BACT</name>
<dbReference type="SUPFAM" id="SSF48452">
    <property type="entry name" value="TPR-like"/>
    <property type="match status" value="1"/>
</dbReference>
<evidence type="ECO:0000313" key="4">
    <source>
        <dbReference type="Proteomes" id="UP001320148"/>
    </source>
</evidence>
<organism evidence="3 4">
    <name type="scientific">Desulfoluna limicola</name>
    <dbReference type="NCBI Taxonomy" id="2810562"/>
    <lineage>
        <taxon>Bacteria</taxon>
        <taxon>Pseudomonadati</taxon>
        <taxon>Thermodesulfobacteriota</taxon>
        <taxon>Desulfobacteria</taxon>
        <taxon>Desulfobacterales</taxon>
        <taxon>Desulfolunaceae</taxon>
        <taxon>Desulfoluna</taxon>
    </lineage>
</organism>
<sequence length="233" mass="24791">MNNGNSGILCESVFTKGMRHDTQGARTKAGVGRAVKVGALTLLMTVAGGTVSAQDPASAGAPAEQVPSNAEITKPSGSTDALMDAYNKKIQRVMDQADPFSSKSPAESYSAAEALKNNREYGKALELYLKLAEETSDPEAFSGAAQSAEGAGLNEQAIELANEALERYQNQYDAMLVKAKAYKNLDQIPEARIMIEKAMETMAEDGTGVDAAVMDLYREIMQKTSGNPEVETP</sequence>
<keyword evidence="1" id="KW-0175">Coiled coil</keyword>
<feature type="region of interest" description="Disordered" evidence="2">
    <location>
        <begin position="53"/>
        <end position="78"/>
    </location>
</feature>
<evidence type="ECO:0000256" key="2">
    <source>
        <dbReference type="SAM" id="MobiDB-lite"/>
    </source>
</evidence>